<evidence type="ECO:0000313" key="4">
    <source>
        <dbReference type="Proteomes" id="UP000270094"/>
    </source>
</evidence>
<evidence type="ECO:0000256" key="1">
    <source>
        <dbReference type="SAM" id="Coils"/>
    </source>
</evidence>
<organism evidence="3 4">
    <name type="scientific">Strongylus vulgaris</name>
    <name type="common">Blood worm</name>
    <dbReference type="NCBI Taxonomy" id="40348"/>
    <lineage>
        <taxon>Eukaryota</taxon>
        <taxon>Metazoa</taxon>
        <taxon>Ecdysozoa</taxon>
        <taxon>Nematoda</taxon>
        <taxon>Chromadorea</taxon>
        <taxon>Rhabditida</taxon>
        <taxon>Rhabditina</taxon>
        <taxon>Rhabditomorpha</taxon>
        <taxon>Strongyloidea</taxon>
        <taxon>Strongylidae</taxon>
        <taxon>Strongylus</taxon>
    </lineage>
</organism>
<accession>A0A3P7IBR2</accession>
<evidence type="ECO:0000256" key="2">
    <source>
        <dbReference type="SAM" id="MobiDB-lite"/>
    </source>
</evidence>
<dbReference type="OrthoDB" id="5876258at2759"/>
<protein>
    <submittedName>
        <fullName evidence="3">Uncharacterized protein</fullName>
    </submittedName>
</protein>
<feature type="compositionally biased region" description="Basic and acidic residues" evidence="2">
    <location>
        <begin position="319"/>
        <end position="332"/>
    </location>
</feature>
<feature type="region of interest" description="Disordered" evidence="2">
    <location>
        <begin position="319"/>
        <end position="354"/>
    </location>
</feature>
<evidence type="ECO:0000313" key="3">
    <source>
        <dbReference type="EMBL" id="VDM66946.1"/>
    </source>
</evidence>
<keyword evidence="4" id="KW-1185">Reference proteome</keyword>
<dbReference type="AlphaFoldDB" id="A0A3P7IBR2"/>
<reference evidence="3 4" key="1">
    <citation type="submission" date="2018-11" db="EMBL/GenBank/DDBJ databases">
        <authorList>
            <consortium name="Pathogen Informatics"/>
        </authorList>
    </citation>
    <scope>NUCLEOTIDE SEQUENCE [LARGE SCALE GENOMIC DNA]</scope>
</reference>
<feature type="compositionally biased region" description="Polar residues" evidence="2">
    <location>
        <begin position="333"/>
        <end position="354"/>
    </location>
</feature>
<keyword evidence="1" id="KW-0175">Coiled coil</keyword>
<proteinExistence type="predicted"/>
<dbReference type="Proteomes" id="UP000270094">
    <property type="component" value="Unassembled WGS sequence"/>
</dbReference>
<gene>
    <name evidence="3" type="ORF">SVUK_LOCUS1944</name>
</gene>
<name>A0A3P7IBR2_STRVU</name>
<sequence length="364" mass="41316">MTHGTVAQKNATANVRPKVVFALEKNAWLNAEQLQERKKKLEEYLRMCSVLRTLQHAVYKLKKRFTSTFEQNIMIDDLSVAADNEYKQAIFQAKSWLRKRVSQSEFLQLVARQQKKVYDDSEDCSNTIKRLLKAQASAQVNNIAESASLNIPASSSGNDHSPVRMDTKGLNESVECDMWNLSARSLRRNLDARREQAEMLNRSFEERTRDIENQTKKSIAAQIMQYDRVISERTTLLSKLDEISSKENAEKLQTPTPRRAGVEPLDLSQLSPKEVSADEEKAISSMPEILGNLQNPSSEDYTDVGINRTCSQSTVYEDSLSHFDEEEDKRPDSASSEGTLYQSDLDNEASKTIDNGMNFCMIHS</sequence>
<feature type="coiled-coil region" evidence="1">
    <location>
        <begin position="183"/>
        <end position="214"/>
    </location>
</feature>
<dbReference type="EMBL" id="UYYB01004126">
    <property type="protein sequence ID" value="VDM66946.1"/>
    <property type="molecule type" value="Genomic_DNA"/>
</dbReference>
<feature type="region of interest" description="Disordered" evidence="2">
    <location>
        <begin position="247"/>
        <end position="281"/>
    </location>
</feature>